<protein>
    <submittedName>
        <fullName evidence="4">DMT family transporter</fullName>
    </submittedName>
</protein>
<reference evidence="4 5" key="1">
    <citation type="submission" date="2019-03" db="EMBL/GenBank/DDBJ databases">
        <title>Genomic features of bacteria from cold environments.</title>
        <authorList>
            <person name="Shen L."/>
        </authorList>
    </citation>
    <scope>NUCLEOTIDE SEQUENCE [LARGE SCALE GENOMIC DNA]</scope>
    <source>
        <strain evidence="5">T3246-1</strain>
    </source>
</reference>
<dbReference type="Gene3D" id="1.10.3730.20">
    <property type="match status" value="1"/>
</dbReference>
<feature type="domain" description="EamA" evidence="3">
    <location>
        <begin position="151"/>
        <end position="275"/>
    </location>
</feature>
<evidence type="ECO:0000256" key="1">
    <source>
        <dbReference type="ARBA" id="ARBA00007362"/>
    </source>
</evidence>
<proteinExistence type="inferred from homology"/>
<keyword evidence="2" id="KW-0812">Transmembrane</keyword>
<gene>
    <name evidence="4" type="ORF">EXU48_06950</name>
</gene>
<feature type="transmembrane region" description="Helical" evidence="2">
    <location>
        <begin position="89"/>
        <end position="110"/>
    </location>
</feature>
<evidence type="ECO:0000313" key="4">
    <source>
        <dbReference type="EMBL" id="TDE95978.1"/>
    </source>
</evidence>
<feature type="transmembrane region" description="Helical" evidence="2">
    <location>
        <begin position="116"/>
        <end position="132"/>
    </location>
</feature>
<feature type="domain" description="EamA" evidence="3">
    <location>
        <begin position="1"/>
        <end position="133"/>
    </location>
</feature>
<keyword evidence="2" id="KW-1133">Transmembrane helix</keyword>
<name>A0ABY2E5W4_9MICO</name>
<dbReference type="RefSeq" id="WP_133106907.1">
    <property type="nucleotide sequence ID" value="NZ_SMNA01000003.1"/>
</dbReference>
<comment type="similarity">
    <text evidence="1">Belongs to the EamA transporter family.</text>
</comment>
<dbReference type="SUPFAM" id="SSF103481">
    <property type="entry name" value="Multidrug resistance efflux transporter EmrE"/>
    <property type="match status" value="2"/>
</dbReference>
<dbReference type="Pfam" id="PF00892">
    <property type="entry name" value="EamA"/>
    <property type="match status" value="2"/>
</dbReference>
<evidence type="ECO:0000313" key="5">
    <source>
        <dbReference type="Proteomes" id="UP000504882"/>
    </source>
</evidence>
<feature type="transmembrane region" description="Helical" evidence="2">
    <location>
        <begin position="229"/>
        <end position="249"/>
    </location>
</feature>
<dbReference type="InterPro" id="IPR000620">
    <property type="entry name" value="EamA_dom"/>
</dbReference>
<feature type="transmembrane region" description="Helical" evidence="2">
    <location>
        <begin position="144"/>
        <end position="161"/>
    </location>
</feature>
<organism evidence="4 5">
    <name type="scientific">Occultella glacieicola</name>
    <dbReference type="NCBI Taxonomy" id="2518684"/>
    <lineage>
        <taxon>Bacteria</taxon>
        <taxon>Bacillati</taxon>
        <taxon>Actinomycetota</taxon>
        <taxon>Actinomycetes</taxon>
        <taxon>Micrococcales</taxon>
        <taxon>Ruaniaceae</taxon>
        <taxon>Occultella</taxon>
    </lineage>
</organism>
<feature type="transmembrane region" description="Helical" evidence="2">
    <location>
        <begin position="29"/>
        <end position="51"/>
    </location>
</feature>
<evidence type="ECO:0000256" key="2">
    <source>
        <dbReference type="SAM" id="Phobius"/>
    </source>
</evidence>
<feature type="transmembrane region" description="Helical" evidence="2">
    <location>
        <begin position="256"/>
        <end position="276"/>
    </location>
</feature>
<evidence type="ECO:0000259" key="3">
    <source>
        <dbReference type="Pfam" id="PF00892"/>
    </source>
</evidence>
<sequence length="277" mass="27926">MGILLALGSSVLYGLADYLGGILSRRGSFVAIALVGQVTGLVFSLVAVLLLPEVAAGPEDLAWGALSGVGTGLGMLFLYRGLSRGHMSVVVPISAVGGVALPILVGVALLGERPSVLSWLGIAAAVPAIWLVSRVRGPSGSGSAAATTDALVASMAIALQYTALAQAGPDAGLWPIVTGRVAATLVLVPVALRARQRRISVRLTLGAAAVGVMATLALLLYLLATQVQLMTVAVVLSCLYPVIPVLLGITVLHERVATHQVVGLLAAGAAVVLITVG</sequence>
<dbReference type="Proteomes" id="UP000504882">
    <property type="component" value="Unassembled WGS sequence"/>
</dbReference>
<dbReference type="InterPro" id="IPR037185">
    <property type="entry name" value="EmrE-like"/>
</dbReference>
<dbReference type="EMBL" id="SMNA01000003">
    <property type="protein sequence ID" value="TDE95978.1"/>
    <property type="molecule type" value="Genomic_DNA"/>
</dbReference>
<keyword evidence="5" id="KW-1185">Reference proteome</keyword>
<accession>A0ABY2E5W4</accession>
<feature type="transmembrane region" description="Helical" evidence="2">
    <location>
        <begin position="63"/>
        <end position="82"/>
    </location>
</feature>
<comment type="caution">
    <text evidence="4">The sequence shown here is derived from an EMBL/GenBank/DDBJ whole genome shotgun (WGS) entry which is preliminary data.</text>
</comment>
<feature type="transmembrane region" description="Helical" evidence="2">
    <location>
        <begin position="204"/>
        <end position="223"/>
    </location>
</feature>
<keyword evidence="2" id="KW-0472">Membrane</keyword>
<feature type="transmembrane region" description="Helical" evidence="2">
    <location>
        <begin position="173"/>
        <end position="192"/>
    </location>
</feature>